<protein>
    <submittedName>
        <fullName evidence="1">Uncharacterized protein</fullName>
    </submittedName>
</protein>
<proteinExistence type="predicted"/>
<comment type="caution">
    <text evidence="1">The sequence shown here is derived from an EMBL/GenBank/DDBJ whole genome shotgun (WGS) entry which is preliminary data.</text>
</comment>
<evidence type="ECO:0000313" key="1">
    <source>
        <dbReference type="EMBL" id="MCI84427.1"/>
    </source>
</evidence>
<sequence length="18" mass="1776">ANGCGIELSSAQKSGPEQ</sequence>
<reference evidence="1 2" key="1">
    <citation type="journal article" date="2018" name="Front. Plant Sci.">
        <title>Red Clover (Trifolium pratense) and Zigzag Clover (T. medium) - A Picture of Genomic Similarities and Differences.</title>
        <authorList>
            <person name="Dluhosova J."/>
            <person name="Istvanek J."/>
            <person name="Nedelnik J."/>
            <person name="Repkova J."/>
        </authorList>
    </citation>
    <scope>NUCLEOTIDE SEQUENCE [LARGE SCALE GENOMIC DNA]</scope>
    <source>
        <strain evidence="2">cv. 10/8</strain>
        <tissue evidence="1">Leaf</tissue>
    </source>
</reference>
<feature type="non-terminal residue" evidence="1">
    <location>
        <position position="1"/>
    </location>
</feature>
<dbReference type="AlphaFoldDB" id="A0A392V885"/>
<organism evidence="1 2">
    <name type="scientific">Trifolium medium</name>
    <dbReference type="NCBI Taxonomy" id="97028"/>
    <lineage>
        <taxon>Eukaryota</taxon>
        <taxon>Viridiplantae</taxon>
        <taxon>Streptophyta</taxon>
        <taxon>Embryophyta</taxon>
        <taxon>Tracheophyta</taxon>
        <taxon>Spermatophyta</taxon>
        <taxon>Magnoliopsida</taxon>
        <taxon>eudicotyledons</taxon>
        <taxon>Gunneridae</taxon>
        <taxon>Pentapetalae</taxon>
        <taxon>rosids</taxon>
        <taxon>fabids</taxon>
        <taxon>Fabales</taxon>
        <taxon>Fabaceae</taxon>
        <taxon>Papilionoideae</taxon>
        <taxon>50 kb inversion clade</taxon>
        <taxon>NPAAA clade</taxon>
        <taxon>Hologalegina</taxon>
        <taxon>IRL clade</taxon>
        <taxon>Trifolieae</taxon>
        <taxon>Trifolium</taxon>
    </lineage>
</organism>
<name>A0A392V885_9FABA</name>
<accession>A0A392V885</accession>
<keyword evidence="2" id="KW-1185">Reference proteome</keyword>
<dbReference type="Proteomes" id="UP000265520">
    <property type="component" value="Unassembled WGS sequence"/>
</dbReference>
<evidence type="ECO:0000313" key="2">
    <source>
        <dbReference type="Proteomes" id="UP000265520"/>
    </source>
</evidence>
<dbReference type="EMBL" id="LXQA011090632">
    <property type="protein sequence ID" value="MCI84427.1"/>
    <property type="molecule type" value="Genomic_DNA"/>
</dbReference>